<dbReference type="Proteomes" id="UP000535491">
    <property type="component" value="Unassembled WGS sequence"/>
</dbReference>
<evidence type="ECO:0000313" key="3">
    <source>
        <dbReference type="EMBL" id="MBA4496537.1"/>
    </source>
</evidence>
<feature type="compositionally biased region" description="Basic and acidic residues" evidence="1">
    <location>
        <begin position="1"/>
        <end position="11"/>
    </location>
</feature>
<dbReference type="InterPro" id="IPR025453">
    <property type="entry name" value="DUF4309"/>
</dbReference>
<dbReference type="EMBL" id="JACEIQ010000044">
    <property type="protein sequence ID" value="MBA4496537.1"/>
    <property type="molecule type" value="Genomic_DNA"/>
</dbReference>
<gene>
    <name evidence="3" type="ORF">H1191_19985</name>
</gene>
<protein>
    <submittedName>
        <fullName evidence="3">DUF4309 domain-containing protein</fullName>
    </submittedName>
</protein>
<dbReference type="Pfam" id="PF14172">
    <property type="entry name" value="DUF4309"/>
    <property type="match status" value="1"/>
</dbReference>
<name>A0A7W1WV24_9BACL</name>
<evidence type="ECO:0000256" key="2">
    <source>
        <dbReference type="SAM" id="Phobius"/>
    </source>
</evidence>
<comment type="caution">
    <text evidence="3">The sequence shown here is derived from an EMBL/GenBank/DDBJ whole genome shotgun (WGS) entry which is preliminary data.</text>
</comment>
<keyword evidence="4" id="KW-1185">Reference proteome</keyword>
<feature type="region of interest" description="Disordered" evidence="1">
    <location>
        <begin position="1"/>
        <end position="25"/>
    </location>
</feature>
<proteinExistence type="predicted"/>
<keyword evidence="2" id="KW-0812">Transmembrane</keyword>
<evidence type="ECO:0000256" key="1">
    <source>
        <dbReference type="SAM" id="MobiDB-lite"/>
    </source>
</evidence>
<organism evidence="3 4">
    <name type="scientific">Paenactinomyces guangxiensis</name>
    <dbReference type="NCBI Taxonomy" id="1490290"/>
    <lineage>
        <taxon>Bacteria</taxon>
        <taxon>Bacillati</taxon>
        <taxon>Bacillota</taxon>
        <taxon>Bacilli</taxon>
        <taxon>Bacillales</taxon>
        <taxon>Thermoactinomycetaceae</taxon>
        <taxon>Paenactinomyces</taxon>
    </lineage>
</organism>
<feature type="transmembrane region" description="Helical" evidence="2">
    <location>
        <begin position="53"/>
        <end position="77"/>
    </location>
</feature>
<dbReference type="AlphaFoldDB" id="A0A7W1WV24"/>
<reference evidence="3 4" key="1">
    <citation type="submission" date="2020-07" db="EMBL/GenBank/DDBJ databases">
        <authorList>
            <person name="Feng H."/>
        </authorList>
    </citation>
    <scope>NUCLEOTIDE SEQUENCE [LARGE SCALE GENOMIC DNA]</scope>
    <source>
        <strain evidence="4">s-10</strain>
    </source>
</reference>
<keyword evidence="2" id="KW-1133">Transmembrane helix</keyword>
<dbReference type="RefSeq" id="WP_181755047.1">
    <property type="nucleotide sequence ID" value="NZ_JACEIQ010000044.1"/>
</dbReference>
<evidence type="ECO:0000313" key="4">
    <source>
        <dbReference type="Proteomes" id="UP000535491"/>
    </source>
</evidence>
<keyword evidence="2" id="KW-0472">Membrane</keyword>
<sequence>MCKQNHDAGEKLEEEIEKEEEVKKERQLDEEPLVEETFKQIEVVKKKSRQVRIYTVLSFLLAVVIVPAMITIILAAFEEKTNDWVYQVLGLEKPETTVEKIKRLATNGNLIHYKCGPIGTRVSEVLKTCDKPTRADINFEVTSATHTLYYAEGDQRLTTLDFSNYHLKSAAVIDKGFASIKLSEIKKTLGEPDMPEPFKFEFDNTVYLNYDYILSPYKLSFRFNDNKNILEQISIENMKSSPPLEKKNQHTYLTVSQPLPHDKTISRRGGVTAVRQIKKWLEKGDIIHYDCGPLGTSLDEVKSRCGDESKMGSLHFDHQESKDHLGLGYKYKERQIRLTFYKKRLTYITIQEEKNLPITRNDVLDVFGKPIKDKSAVFPNVELLKYRINDKEVTFYFDNHICNSIQLKKAGMYDDEFGKLLPKYRNQQ</sequence>
<accession>A0A7W1WV24</accession>